<feature type="transmembrane region" description="Helical" evidence="1">
    <location>
        <begin position="119"/>
        <end position="138"/>
    </location>
</feature>
<feature type="transmembrane region" description="Helical" evidence="1">
    <location>
        <begin position="313"/>
        <end position="334"/>
    </location>
</feature>
<organism evidence="2 3">
    <name type="scientific">Amycolatopsis xylanica</name>
    <dbReference type="NCBI Taxonomy" id="589385"/>
    <lineage>
        <taxon>Bacteria</taxon>
        <taxon>Bacillati</taxon>
        <taxon>Actinomycetota</taxon>
        <taxon>Actinomycetes</taxon>
        <taxon>Pseudonocardiales</taxon>
        <taxon>Pseudonocardiaceae</taxon>
        <taxon>Amycolatopsis</taxon>
    </lineage>
</organism>
<dbReference type="EMBL" id="FNON01000001">
    <property type="protein sequence ID" value="SDW44736.1"/>
    <property type="molecule type" value="Genomic_DNA"/>
</dbReference>
<keyword evidence="1" id="KW-1133">Transmembrane helix</keyword>
<feature type="transmembrane region" description="Helical" evidence="1">
    <location>
        <begin position="144"/>
        <end position="163"/>
    </location>
</feature>
<dbReference type="STRING" id="589385.SAMN05421504_101603"/>
<evidence type="ECO:0000256" key="1">
    <source>
        <dbReference type="SAM" id="Phobius"/>
    </source>
</evidence>
<gene>
    <name evidence="2" type="ORF">SAMN05421504_101603</name>
</gene>
<name>A0A1H2TL53_9PSEU</name>
<keyword evidence="1" id="KW-0472">Membrane</keyword>
<evidence type="ECO:0000313" key="3">
    <source>
        <dbReference type="Proteomes" id="UP000199515"/>
    </source>
</evidence>
<feature type="transmembrane region" description="Helical" evidence="1">
    <location>
        <begin position="290"/>
        <end position="307"/>
    </location>
</feature>
<accession>A0A1H2TL53</accession>
<dbReference type="Proteomes" id="UP000199515">
    <property type="component" value="Unassembled WGS sequence"/>
</dbReference>
<feature type="transmembrane region" description="Helical" evidence="1">
    <location>
        <begin position="231"/>
        <end position="252"/>
    </location>
</feature>
<proteinExistence type="predicted"/>
<feature type="transmembrane region" description="Helical" evidence="1">
    <location>
        <begin position="355"/>
        <end position="373"/>
    </location>
</feature>
<feature type="transmembrane region" description="Helical" evidence="1">
    <location>
        <begin position="199"/>
        <end position="224"/>
    </location>
</feature>
<keyword evidence="1" id="KW-0812">Transmembrane</keyword>
<sequence>MTPGWTLTSVRMADYAVPTMTQVALSEPSTAHRAFGRRRLESVDVLLALLALTGGLRLVHLAVGRPDFEAQPVARVFALSHLQSYPGVPTGTSSPFGWAQLAGYDLLTRAFDRQSPVNAVREAAVVAALGTAVLLWLLAKRLGLPSWVATLTVVVLAMSPLAIGVQRLALAENLAVLWLLAALTLICSARGLVGELLVAAFLLAAVLTSPLAFAMLPTAGWLLLRHRDPNRAVTVGVTFTFALGIAFGPAAGLLRPSLGPGSGFAAWVGLDPVVATIALLVSVASLWSRAWRPFGVGVLSLAIAAWWQGPGALTLAVPFALLTTAGTVHAAALARTPHQRKHSGRRRRYSIPRVIAVYLVIAATAASWLSGFAKLRVGEPSSPLAGAGEWLRDNASGARVLTDDAGWTELAAAGWPTGSLMVASACAADCETADWVLSTPALRDQVPALPGLATVLTFAKPAAKFGDIEVSRVSIVDATPAPKEQGSRARAGAMLAASPRIQLLADAETLRGGHADPRLLATIAAYVSLDPLKIVALPEIPGEDAAGQPRRRAVLTGDDPAKIARFFGGQRDIYRPAAVATADDRVTVTYPLFPPGGLLAPFDTP</sequence>
<dbReference type="AlphaFoldDB" id="A0A1H2TL53"/>
<reference evidence="2 3" key="1">
    <citation type="submission" date="2016-10" db="EMBL/GenBank/DDBJ databases">
        <authorList>
            <person name="de Groot N.N."/>
        </authorList>
    </citation>
    <scope>NUCLEOTIDE SEQUENCE [LARGE SCALE GENOMIC DNA]</scope>
    <source>
        <strain evidence="2 3">CPCC 202699</strain>
    </source>
</reference>
<feature type="transmembrane region" description="Helical" evidence="1">
    <location>
        <begin position="264"/>
        <end position="283"/>
    </location>
</feature>
<evidence type="ECO:0000313" key="2">
    <source>
        <dbReference type="EMBL" id="SDW44736.1"/>
    </source>
</evidence>
<evidence type="ECO:0008006" key="4">
    <source>
        <dbReference type="Google" id="ProtNLM"/>
    </source>
</evidence>
<protein>
    <recommendedName>
        <fullName evidence="4">Dolichyl-phosphate-mannose-protein mannosyltransferase</fullName>
    </recommendedName>
</protein>
<feature type="transmembrane region" description="Helical" evidence="1">
    <location>
        <begin position="175"/>
        <end position="193"/>
    </location>
</feature>
<keyword evidence="3" id="KW-1185">Reference proteome</keyword>